<dbReference type="InterPro" id="IPR000209">
    <property type="entry name" value="Peptidase_S8/S53_dom"/>
</dbReference>
<evidence type="ECO:0000259" key="10">
    <source>
        <dbReference type="PROSITE" id="PS51695"/>
    </source>
</evidence>
<dbReference type="PANTHER" id="PTHR14218">
    <property type="entry name" value="PROTEASE S8 TRIPEPTIDYL PEPTIDASE I CLN2"/>
    <property type="match status" value="1"/>
</dbReference>
<dbReference type="PROSITE" id="PS00138">
    <property type="entry name" value="SUBTILASE_SER"/>
    <property type="match status" value="1"/>
</dbReference>
<keyword evidence="5" id="KW-0720">Serine protease</keyword>
<name>A0A7W8IFE9_9BACT</name>
<evidence type="ECO:0000256" key="5">
    <source>
        <dbReference type="ARBA" id="ARBA00022825"/>
    </source>
</evidence>
<keyword evidence="6" id="KW-0106">Calcium</keyword>
<dbReference type="Pfam" id="PF09286">
    <property type="entry name" value="Pro-kuma_activ"/>
    <property type="match status" value="1"/>
</dbReference>
<dbReference type="EMBL" id="JACHDY010000001">
    <property type="protein sequence ID" value="MBB5316115.1"/>
    <property type="molecule type" value="Genomic_DNA"/>
</dbReference>
<dbReference type="PANTHER" id="PTHR14218:SF15">
    <property type="entry name" value="TRIPEPTIDYL-PEPTIDASE 1"/>
    <property type="match status" value="1"/>
</dbReference>
<keyword evidence="9" id="KW-0732">Signal</keyword>
<comment type="similarity">
    <text evidence="8">Belongs to the peptidase S8 family.</text>
</comment>
<proteinExistence type="inferred from homology"/>
<keyword evidence="7" id="KW-0865">Zymogen</keyword>
<keyword evidence="2" id="KW-0645">Protease</keyword>
<dbReference type="InterPro" id="IPR050819">
    <property type="entry name" value="Tripeptidyl-peptidase_I"/>
</dbReference>
<feature type="chain" id="PRO_5031573650" description="Peptidase S53 domain-containing protein" evidence="9">
    <location>
        <begin position="26"/>
        <end position="950"/>
    </location>
</feature>
<dbReference type="SUPFAM" id="SSF52743">
    <property type="entry name" value="Subtilisin-like"/>
    <property type="match status" value="1"/>
</dbReference>
<gene>
    <name evidence="11" type="ORF">HDF09_000765</name>
</gene>
<evidence type="ECO:0000256" key="8">
    <source>
        <dbReference type="PROSITE-ProRule" id="PRU01240"/>
    </source>
</evidence>
<dbReference type="InterPro" id="IPR015366">
    <property type="entry name" value="S53_propep"/>
</dbReference>
<dbReference type="PROSITE" id="PS51695">
    <property type="entry name" value="SEDOLISIN"/>
    <property type="match status" value="1"/>
</dbReference>
<evidence type="ECO:0000256" key="9">
    <source>
        <dbReference type="SAM" id="SignalP"/>
    </source>
</evidence>
<dbReference type="PROSITE" id="PS51892">
    <property type="entry name" value="SUBTILASE"/>
    <property type="match status" value="1"/>
</dbReference>
<evidence type="ECO:0000256" key="3">
    <source>
        <dbReference type="ARBA" id="ARBA00022723"/>
    </source>
</evidence>
<dbReference type="InterPro" id="IPR023828">
    <property type="entry name" value="Peptidase_S8_Ser-AS"/>
</dbReference>
<organism evidence="11 12">
    <name type="scientific">Tunturiibacter empetritectus</name>
    <dbReference type="NCBI Taxonomy" id="3069691"/>
    <lineage>
        <taxon>Bacteria</taxon>
        <taxon>Pseudomonadati</taxon>
        <taxon>Acidobacteriota</taxon>
        <taxon>Terriglobia</taxon>
        <taxon>Terriglobales</taxon>
        <taxon>Acidobacteriaceae</taxon>
        <taxon>Tunturiibacter</taxon>
    </lineage>
</organism>
<comment type="cofactor">
    <cofactor evidence="1">
        <name>Ca(2+)</name>
        <dbReference type="ChEBI" id="CHEBI:29108"/>
    </cofactor>
</comment>
<protein>
    <recommendedName>
        <fullName evidence="10">Peptidase S53 domain-containing protein</fullName>
    </recommendedName>
</protein>
<evidence type="ECO:0000256" key="7">
    <source>
        <dbReference type="ARBA" id="ARBA00023145"/>
    </source>
</evidence>
<keyword evidence="3" id="KW-0479">Metal-binding</keyword>
<dbReference type="Pfam" id="PF00082">
    <property type="entry name" value="Peptidase_S8"/>
    <property type="match status" value="1"/>
</dbReference>
<evidence type="ECO:0000256" key="4">
    <source>
        <dbReference type="ARBA" id="ARBA00022801"/>
    </source>
</evidence>
<keyword evidence="12" id="KW-1185">Reference proteome</keyword>
<dbReference type="CDD" id="cd11377">
    <property type="entry name" value="Pro-peptidase_S53"/>
    <property type="match status" value="1"/>
</dbReference>
<dbReference type="InterPro" id="IPR030400">
    <property type="entry name" value="Sedolisin_dom"/>
</dbReference>
<dbReference type="AlphaFoldDB" id="A0A7W8IFE9"/>
<reference evidence="11" key="1">
    <citation type="submission" date="2020-08" db="EMBL/GenBank/DDBJ databases">
        <title>Genomic Encyclopedia of Type Strains, Phase IV (KMG-V): Genome sequencing to study the core and pangenomes of soil and plant-associated prokaryotes.</title>
        <authorList>
            <person name="Whitman W."/>
        </authorList>
    </citation>
    <scope>NUCLEOTIDE SEQUENCE [LARGE SCALE GENOMIC DNA]</scope>
    <source>
        <strain evidence="11">M8UP27</strain>
    </source>
</reference>
<evidence type="ECO:0000313" key="12">
    <source>
        <dbReference type="Proteomes" id="UP000568106"/>
    </source>
</evidence>
<accession>A0A7W8IFE9</accession>
<dbReference type="Proteomes" id="UP000568106">
    <property type="component" value="Unassembled WGS sequence"/>
</dbReference>
<sequence length="950" mass="98020">MKQLRRVVLPLLTVALLFSSLPSFSQTPEPRIKGAITETSRAVLPNSRSPRVRTAEDLGAVSSDTTIPGITLVFKRSATQETTLQELLSAQQNPSSPLYHHWLTPEIFATRFSVSDQDIAATQSWLASRGFHIDRVSRSRDRITFSGTAAQVDAAFGTELHHYRTVDNETHFAPAADLTLPAELAPVTAAILHLSDFRPKPNVKLQTRPQPDYTTLSTQTHYLGPQDIATMYDLNTLYSSGFNGSGQGLAVVGQSYAGSAVSFFKGNLSPGSGNISFVLVPGSGVEAISPGDEGESEIDLEYSSGIATEANIFFVHVGANQNYDVFDALAFTIDQNIAPVVSISYGICEPLMSAADLDQGNALFEQAAAQGQTLVAAAGDSGSTACAAYPSSEVTATQQQALSVSYPADSPYVTAVGGTQMATGTFAPGASQYWSTASNGNLISSLLSYVPEVVWNEGSSSFGIAASGGGTSAHFSRPTWQTSVPGISSGAYRLLPDIALQSSIKSPGFLFCSDDPSLTNSQGQSASCANGLGGSNTNFPVAGGTSFATPIFAGLIAILNQAQQETGQGNINPILYGLASNPASYAAVFHDIVSGTNACAAGTPSCAAPGESGYPATPGYDEATGLGSVDFGQLAKALPPSPTTKLIPTTIRINSVFTDTPGDIAVQITVGPASSPVNAVALTGGVSVSLDGTVLNPSLAFPSTPYYNDGGQLITFPFPQPSTPGSHLLTVAYPGDATLSPSIATYAFQVGNLTATGSFTVTAANLTVANGSQGSIPINATPAGGYSGRVAWSLAATTTNGTAEVCYSIRPSSTNNPNAATLTIFVGSACNSTAPADRSNLRSINSRVASKQETPSPWRKTPQIALYAGLILCGSLAGRRRKIRLSLLLALASLTYITTGLTGCGGGGGSKPGTPPAVTPTATTYTITLTGNDSVNTSITASTTFTLTVN</sequence>
<dbReference type="CDD" id="cd04056">
    <property type="entry name" value="Peptidases_S53"/>
    <property type="match status" value="1"/>
</dbReference>
<dbReference type="Gene3D" id="3.40.50.200">
    <property type="entry name" value="Peptidase S8/S53 domain"/>
    <property type="match status" value="1"/>
</dbReference>
<dbReference type="GO" id="GO:0046872">
    <property type="term" value="F:metal ion binding"/>
    <property type="evidence" value="ECO:0007669"/>
    <property type="project" value="UniProtKB-KW"/>
</dbReference>
<evidence type="ECO:0000256" key="6">
    <source>
        <dbReference type="ARBA" id="ARBA00022837"/>
    </source>
</evidence>
<evidence type="ECO:0000256" key="1">
    <source>
        <dbReference type="ARBA" id="ARBA00001913"/>
    </source>
</evidence>
<keyword evidence="4" id="KW-0378">Hydrolase</keyword>
<dbReference type="GO" id="GO:0004252">
    <property type="term" value="F:serine-type endopeptidase activity"/>
    <property type="evidence" value="ECO:0007669"/>
    <property type="project" value="InterPro"/>
</dbReference>
<comment type="caution">
    <text evidence="8">Lacks conserved residue(s) required for the propagation of feature annotation.</text>
</comment>
<evidence type="ECO:0000313" key="11">
    <source>
        <dbReference type="EMBL" id="MBB5316115.1"/>
    </source>
</evidence>
<comment type="caution">
    <text evidence="11">The sequence shown here is derived from an EMBL/GenBank/DDBJ whole genome shotgun (WGS) entry which is preliminary data.</text>
</comment>
<feature type="signal peptide" evidence="9">
    <location>
        <begin position="1"/>
        <end position="25"/>
    </location>
</feature>
<dbReference type="SUPFAM" id="SSF54897">
    <property type="entry name" value="Protease propeptides/inhibitors"/>
    <property type="match status" value="1"/>
</dbReference>
<dbReference type="InterPro" id="IPR036852">
    <property type="entry name" value="Peptidase_S8/S53_dom_sf"/>
</dbReference>
<evidence type="ECO:0000256" key="2">
    <source>
        <dbReference type="ARBA" id="ARBA00022670"/>
    </source>
</evidence>
<dbReference type="GO" id="GO:0006508">
    <property type="term" value="P:proteolysis"/>
    <property type="evidence" value="ECO:0007669"/>
    <property type="project" value="UniProtKB-KW"/>
</dbReference>
<feature type="domain" description="Peptidase S53" evidence="10">
    <location>
        <begin position="222"/>
        <end position="641"/>
    </location>
</feature>
<dbReference type="SMART" id="SM00944">
    <property type="entry name" value="Pro-kuma_activ"/>
    <property type="match status" value="1"/>
</dbReference>
<dbReference type="GO" id="GO:0008240">
    <property type="term" value="F:tripeptidyl-peptidase activity"/>
    <property type="evidence" value="ECO:0007669"/>
    <property type="project" value="TreeGrafter"/>
</dbReference>